<evidence type="ECO:0000313" key="4">
    <source>
        <dbReference type="EMBL" id="MDW4824607.1"/>
    </source>
</evidence>
<feature type="transmembrane region" description="Helical" evidence="2">
    <location>
        <begin position="65"/>
        <end position="86"/>
    </location>
</feature>
<dbReference type="AlphaFoldDB" id="A0AAW8NL93"/>
<feature type="coiled-coil region" evidence="1">
    <location>
        <begin position="90"/>
        <end position="147"/>
    </location>
</feature>
<keyword evidence="1" id="KW-0175">Coiled coil</keyword>
<keyword evidence="2" id="KW-0812">Transmembrane</keyword>
<evidence type="ECO:0000256" key="2">
    <source>
        <dbReference type="SAM" id="Phobius"/>
    </source>
</evidence>
<dbReference type="EMBL" id="JAPMLD010000003">
    <property type="protein sequence ID" value="MDW4824607.1"/>
    <property type="molecule type" value="Genomic_DNA"/>
</dbReference>
<comment type="caution">
    <text evidence="3">The sequence shown here is derived from an EMBL/GenBank/DDBJ whole genome shotgun (WGS) entry which is preliminary data.</text>
</comment>
<name>A0AAW8NL93_9GAMM</name>
<reference evidence="4 6" key="1">
    <citation type="journal article" date="2022" name="bioRxiv">
        <title>Prophages regulate Shewanella fidelis 3313 motility and biofilm formation: implications for gut colonization dynamics in Ciona robusta.</title>
        <authorList>
            <person name="Natarajan O."/>
            <person name="Gibboney S.L."/>
            <person name="Young M.N."/>
            <person name="Lim S.J."/>
            <person name="Pluta N."/>
            <person name="Atkinson C.G."/>
            <person name="Leigh B.A."/>
            <person name="Liberti A."/>
            <person name="Kees E.D."/>
            <person name="Breitbart M."/>
            <person name="Gralnick J.A."/>
            <person name="Dishaw L.J."/>
        </authorList>
    </citation>
    <scope>NUCLEOTIDE SEQUENCE [LARGE SCALE GENOMIC DNA]</scope>
    <source>
        <strain evidence="4 6">JG4066</strain>
    </source>
</reference>
<feature type="transmembrane region" description="Helical" evidence="2">
    <location>
        <begin position="27"/>
        <end position="45"/>
    </location>
</feature>
<sequence>MTTNPPKQVQTAAQTESVQGVNQDVSFKWLIILLALVAACLNGLYFMNFNGGWGNQADFGAFGDFLGGVLNPILGFATVGLLIWSLKMQMNELALSREQLSLTRQELKETKEETALSRQALEDQVTHLQKEASLNELMRLMSDLREQFKAICTSKVKTNNDLKNILINIPMDFYWTHKAIDNLRINKLLYEEPTIAASDSQELIIYLRNSFEYGTTERRPTQWHDLETLLTQFGRLVIKYHQLSSNPTFANIYINEAKGMLKPFQDIFATEEVAIVLGQIDGILYQSKQSELVD</sequence>
<evidence type="ECO:0000313" key="3">
    <source>
        <dbReference type="EMBL" id="MDR8523467.1"/>
    </source>
</evidence>
<dbReference type="EMBL" id="JAPMLE010000001">
    <property type="protein sequence ID" value="MDR8523467.1"/>
    <property type="molecule type" value="Genomic_DNA"/>
</dbReference>
<keyword evidence="2" id="KW-0472">Membrane</keyword>
<keyword evidence="6" id="KW-1185">Reference proteome</keyword>
<keyword evidence="2" id="KW-1133">Transmembrane helix</keyword>
<dbReference type="Proteomes" id="UP001259340">
    <property type="component" value="Unassembled WGS sequence"/>
</dbReference>
<dbReference type="Proteomes" id="UP001271263">
    <property type="component" value="Unassembled WGS sequence"/>
</dbReference>
<gene>
    <name evidence="3" type="ORF">OS133_07155</name>
    <name evidence="4" type="ORF">OS134_11110</name>
</gene>
<reference evidence="3" key="2">
    <citation type="submission" date="2022-11" db="EMBL/GenBank/DDBJ databases">
        <title>Prophages regulate Shewanella fidelis motility and biofilm formation: implications for gut colonization dynamics in Ciona robusta.</title>
        <authorList>
            <person name="Natarajan O."/>
            <person name="Gibboney S.L."/>
            <person name="Young M.N."/>
            <person name="Lim S.J."/>
            <person name="Pluta N."/>
            <person name="Atkinson C.G.F."/>
            <person name="Leigh B.A."/>
            <person name="Liberti A."/>
            <person name="Kees E."/>
            <person name="Breitbart M."/>
            <person name="Gralnick J."/>
            <person name="Dishaw L.J."/>
        </authorList>
    </citation>
    <scope>NUCLEOTIDE SEQUENCE</scope>
    <source>
        <strain evidence="3">3313</strain>
    </source>
</reference>
<protein>
    <recommendedName>
        <fullName evidence="7">Phage abortive infection protein</fullName>
    </recommendedName>
</protein>
<proteinExistence type="predicted"/>
<evidence type="ECO:0008006" key="7">
    <source>
        <dbReference type="Google" id="ProtNLM"/>
    </source>
</evidence>
<organism evidence="3 5">
    <name type="scientific">Shewanella fidelis</name>
    <dbReference type="NCBI Taxonomy" id="173509"/>
    <lineage>
        <taxon>Bacteria</taxon>
        <taxon>Pseudomonadati</taxon>
        <taxon>Pseudomonadota</taxon>
        <taxon>Gammaproteobacteria</taxon>
        <taxon>Alteromonadales</taxon>
        <taxon>Shewanellaceae</taxon>
        <taxon>Shewanella</taxon>
    </lineage>
</organism>
<evidence type="ECO:0000313" key="5">
    <source>
        <dbReference type="Proteomes" id="UP001259340"/>
    </source>
</evidence>
<dbReference type="RefSeq" id="WP_310654432.1">
    <property type="nucleotide sequence ID" value="NZ_JAPMLA010000009.1"/>
</dbReference>
<evidence type="ECO:0000256" key="1">
    <source>
        <dbReference type="SAM" id="Coils"/>
    </source>
</evidence>
<evidence type="ECO:0000313" key="6">
    <source>
        <dbReference type="Proteomes" id="UP001271263"/>
    </source>
</evidence>
<accession>A0AAW8NL93</accession>